<dbReference type="HOGENOM" id="CLU_106624_1_0_7"/>
<reference evidence="1 2" key="1">
    <citation type="journal article" date="2013" name="Environ. Microbiol.">
        <title>Complete genome, catabolic sub-proteomes and key-metabolites of Desulfobacula toluolica Tol2, a marine, aromatic compound-degrading, sulfate-reducing bacterium.</title>
        <authorList>
            <person name="Wohlbrand L."/>
            <person name="Jacob J.H."/>
            <person name="Kube M."/>
            <person name="Mussmann M."/>
            <person name="Jarling R."/>
            <person name="Beck A."/>
            <person name="Amann R."/>
            <person name="Wilkes H."/>
            <person name="Reinhardt R."/>
            <person name="Rabus R."/>
        </authorList>
    </citation>
    <scope>NUCLEOTIDE SEQUENCE [LARGE SCALE GENOMIC DNA]</scope>
    <source>
        <strain evidence="2">DSM 7467 / Tol2</strain>
    </source>
</reference>
<evidence type="ECO:0000313" key="1">
    <source>
        <dbReference type="EMBL" id="CCK78343.1"/>
    </source>
</evidence>
<dbReference type="EMBL" id="FO203503">
    <property type="protein sequence ID" value="CCK78343.1"/>
    <property type="molecule type" value="Genomic_DNA"/>
</dbReference>
<dbReference type="AlphaFoldDB" id="K0NF75"/>
<gene>
    <name evidence="1" type="ordered locus">TOL2_C01730</name>
</gene>
<evidence type="ECO:0008006" key="3">
    <source>
        <dbReference type="Google" id="ProtNLM"/>
    </source>
</evidence>
<dbReference type="OrthoDB" id="8295691at2"/>
<dbReference type="Proteomes" id="UP000007347">
    <property type="component" value="Chromosome"/>
</dbReference>
<evidence type="ECO:0000313" key="2">
    <source>
        <dbReference type="Proteomes" id="UP000007347"/>
    </source>
</evidence>
<sequence length="205" mass="24090">MKNLIQLPAEFDYNLLLHVLRDYKKPRDKIRGLIKNKDILRVKKGLYVLGKDYKKPYNKYILANQIYGPSYITGQTALAFWNMIPERVELIISMTTKRKKLFETPVGRFSYLYCHKKVFNIGINLEHAGDQKKILIASPEKALSDIIATQTHISSEKEMKEFLELMRLDYGGIKKFDSSLLEEIKARYKRQSMKLLLNCLKEYYV</sequence>
<keyword evidence="2" id="KW-1185">Reference proteome</keyword>
<dbReference type="STRING" id="651182.TOL2_C01730"/>
<name>K0NF75_DESTT</name>
<proteinExistence type="predicted"/>
<dbReference type="RefSeq" id="WP_014955700.1">
    <property type="nucleotide sequence ID" value="NC_018645.1"/>
</dbReference>
<accession>K0NF75</accession>
<protein>
    <recommendedName>
        <fullName evidence="3">Transcriptional regulator, AbiEi antitoxin, Type IV TA system</fullName>
    </recommendedName>
</protein>
<organism evidence="1 2">
    <name type="scientific">Desulfobacula toluolica (strain DSM 7467 / Tol2)</name>
    <dbReference type="NCBI Taxonomy" id="651182"/>
    <lineage>
        <taxon>Bacteria</taxon>
        <taxon>Pseudomonadati</taxon>
        <taxon>Thermodesulfobacteriota</taxon>
        <taxon>Desulfobacteria</taxon>
        <taxon>Desulfobacterales</taxon>
        <taxon>Desulfobacteraceae</taxon>
        <taxon>Desulfobacula</taxon>
    </lineage>
</organism>
<dbReference type="KEGG" id="dto:TOL2_C01730"/>